<gene>
    <name evidence="2" type="ORF">GCM10011594_43510</name>
</gene>
<evidence type="ECO:0000313" key="3">
    <source>
        <dbReference type="Proteomes" id="UP000655208"/>
    </source>
</evidence>
<dbReference type="EMBL" id="BMNA01000021">
    <property type="protein sequence ID" value="GGM18733.1"/>
    <property type="molecule type" value="Genomic_DNA"/>
</dbReference>
<dbReference type="AlphaFoldDB" id="A0A917TCP1"/>
<feature type="compositionally biased region" description="Polar residues" evidence="1">
    <location>
        <begin position="360"/>
        <end position="375"/>
    </location>
</feature>
<dbReference type="Proteomes" id="UP000655208">
    <property type="component" value="Unassembled WGS sequence"/>
</dbReference>
<name>A0A917TCP1_9ACTN</name>
<keyword evidence="3" id="KW-1185">Reference proteome</keyword>
<sequence length="574" mass="61800">MGFDLDAKAGPVESDLARLRELLGRAGVPHVVCRSGPGGGRHVWAAVAEPVPAPVVARLAPGLQQLLPSLDVSALLNPATGALRPPGSPHRLGGRSEVLAGDVSALLAPTAGVHAVLTLAGLVGDPPPRSTATVDGASPVGRDEHGHPHLLGDRRPLPPAAQAALTSPLPAEADASRVLFTVLCGAARARWRRTDLDAHLATAPGLEHARTRRHGPLRVARNPRAQRDVLDRNWRRAVAWIAAHPADTAGADPTWLPRCAAVTGAVAGVQRRADASPGRWATRGGPADRRVLDVLCLLQLDAVRPDAVEADIRRLSQLTGLGRDTARLALLRLAADGWIAQVRPAEGVHATHWTIHTRPPTLSTPQVTSGRSQADTRPAGRPPYRVPAARNAWRSHLRHRTTAVAHDVFTAKPGLGHHCARTYQALTTAKGSPRSPRSLADRLGYTLPRTLAYLERLHRHRLARTDPSGRWLRPGRDHRDAAAATTGAAGTLAARTLRHDTERTAWAWWLDELAWRRLSPARRRRTPGLDQVALALPDLPAPRRRHGPHPVHRGRADYAAALAHLRNQPRRHAS</sequence>
<organism evidence="2 3">
    <name type="scientific">Nakamurella endophytica</name>
    <dbReference type="NCBI Taxonomy" id="1748367"/>
    <lineage>
        <taxon>Bacteria</taxon>
        <taxon>Bacillati</taxon>
        <taxon>Actinomycetota</taxon>
        <taxon>Actinomycetes</taxon>
        <taxon>Nakamurellales</taxon>
        <taxon>Nakamurellaceae</taxon>
        <taxon>Nakamurella</taxon>
    </lineage>
</organism>
<reference evidence="2" key="1">
    <citation type="journal article" date="2014" name="Int. J. Syst. Evol. Microbiol.">
        <title>Complete genome sequence of Corynebacterium casei LMG S-19264T (=DSM 44701T), isolated from a smear-ripened cheese.</title>
        <authorList>
            <consortium name="US DOE Joint Genome Institute (JGI-PGF)"/>
            <person name="Walter F."/>
            <person name="Albersmeier A."/>
            <person name="Kalinowski J."/>
            <person name="Ruckert C."/>
        </authorList>
    </citation>
    <scope>NUCLEOTIDE SEQUENCE</scope>
    <source>
        <strain evidence="2">CGMCC 4.7308</strain>
    </source>
</reference>
<protein>
    <submittedName>
        <fullName evidence="2">Uncharacterized protein</fullName>
    </submittedName>
</protein>
<evidence type="ECO:0000313" key="2">
    <source>
        <dbReference type="EMBL" id="GGM18733.1"/>
    </source>
</evidence>
<feature type="region of interest" description="Disordered" evidence="1">
    <location>
        <begin position="356"/>
        <end position="386"/>
    </location>
</feature>
<proteinExistence type="predicted"/>
<evidence type="ECO:0000256" key="1">
    <source>
        <dbReference type="SAM" id="MobiDB-lite"/>
    </source>
</evidence>
<comment type="caution">
    <text evidence="2">The sequence shown here is derived from an EMBL/GenBank/DDBJ whole genome shotgun (WGS) entry which is preliminary data.</text>
</comment>
<dbReference type="RefSeq" id="WP_188944960.1">
    <property type="nucleotide sequence ID" value="NZ_BMNA01000021.1"/>
</dbReference>
<feature type="compositionally biased region" description="Basic and acidic residues" evidence="1">
    <location>
        <begin position="141"/>
        <end position="156"/>
    </location>
</feature>
<reference evidence="2" key="2">
    <citation type="submission" date="2020-09" db="EMBL/GenBank/DDBJ databases">
        <authorList>
            <person name="Sun Q."/>
            <person name="Zhou Y."/>
        </authorList>
    </citation>
    <scope>NUCLEOTIDE SEQUENCE</scope>
    <source>
        <strain evidence="2">CGMCC 4.7308</strain>
    </source>
</reference>
<accession>A0A917TCP1</accession>
<feature type="region of interest" description="Disordered" evidence="1">
    <location>
        <begin position="124"/>
        <end position="168"/>
    </location>
</feature>